<gene>
    <name evidence="2" type="ORF">HM1_1534</name>
</gene>
<feature type="compositionally biased region" description="Low complexity" evidence="1">
    <location>
        <begin position="19"/>
        <end position="31"/>
    </location>
</feature>
<name>B0TD65_HELMI</name>
<keyword evidence="3" id="KW-1185">Reference proteome</keyword>
<reference evidence="2 3" key="1">
    <citation type="journal article" date="2008" name="J. Bacteriol.">
        <title>The genome of Heliobacterium modesticaldum, a phototrophic representative of the Firmicutes containing the simplest photosynthetic apparatus.</title>
        <authorList>
            <person name="Sattley W.M."/>
            <person name="Madigan M.T."/>
            <person name="Swingley W.D."/>
            <person name="Cheung P.C."/>
            <person name="Clocksin K.M."/>
            <person name="Conrad A.L."/>
            <person name="Dejesa L.C."/>
            <person name="Honchak B.M."/>
            <person name="Jung D.O."/>
            <person name="Karbach L.E."/>
            <person name="Kurdoglu A."/>
            <person name="Lahiri S."/>
            <person name="Mastrian S.D."/>
            <person name="Page L.E."/>
            <person name="Taylor H.L."/>
            <person name="Wang Z.T."/>
            <person name="Raymond J."/>
            <person name="Chen M."/>
            <person name="Blankenship R.E."/>
            <person name="Touchman J.W."/>
        </authorList>
    </citation>
    <scope>NUCLEOTIDE SEQUENCE [LARGE SCALE GENOMIC DNA]</scope>
    <source>
        <strain evidence="3">ATCC 51547 / Ice1</strain>
    </source>
</reference>
<dbReference type="AlphaFoldDB" id="B0TD65"/>
<dbReference type="KEGG" id="hmo:HM1_1534"/>
<proteinExistence type="predicted"/>
<dbReference type="Proteomes" id="UP000008550">
    <property type="component" value="Chromosome"/>
</dbReference>
<feature type="region of interest" description="Disordered" evidence="1">
    <location>
        <begin position="1"/>
        <end position="58"/>
    </location>
</feature>
<protein>
    <submittedName>
        <fullName evidence="2">Uncharacterized protein</fullName>
    </submittedName>
</protein>
<dbReference type="HOGENOM" id="CLU_2493632_0_0_9"/>
<evidence type="ECO:0000313" key="3">
    <source>
        <dbReference type="Proteomes" id="UP000008550"/>
    </source>
</evidence>
<sequence length="86" mass="9349">MSGKDKGMMMAMSKKTKGNKNSVKSKSTSKGLQTSGAPSRTGAPEPEDPNCRSLDGMAPLWQQFYRQARQGLADREPSRSNATVTR</sequence>
<accession>B0TD65</accession>
<dbReference type="STRING" id="498761.HM1_1534"/>
<dbReference type="EMBL" id="CP000930">
    <property type="protein sequence ID" value="ABZ84106.1"/>
    <property type="molecule type" value="Genomic_DNA"/>
</dbReference>
<evidence type="ECO:0000313" key="2">
    <source>
        <dbReference type="EMBL" id="ABZ84106.1"/>
    </source>
</evidence>
<organism evidence="2 3">
    <name type="scientific">Heliobacterium modesticaldum (strain ATCC 51547 / Ice1)</name>
    <dbReference type="NCBI Taxonomy" id="498761"/>
    <lineage>
        <taxon>Bacteria</taxon>
        <taxon>Bacillati</taxon>
        <taxon>Bacillota</taxon>
        <taxon>Clostridia</taxon>
        <taxon>Eubacteriales</taxon>
        <taxon>Heliobacteriaceae</taxon>
        <taxon>Heliomicrobium</taxon>
    </lineage>
</organism>
<evidence type="ECO:0000256" key="1">
    <source>
        <dbReference type="SAM" id="MobiDB-lite"/>
    </source>
</evidence>